<keyword evidence="9" id="KW-0051">Antiviral defense</keyword>
<dbReference type="PANTHER" id="PTHR47957">
    <property type="entry name" value="ATP-DEPENDENT HELICASE HRQ1"/>
    <property type="match status" value="1"/>
</dbReference>
<evidence type="ECO:0000259" key="11">
    <source>
        <dbReference type="PROSITE" id="PS51643"/>
    </source>
</evidence>
<comment type="similarity">
    <text evidence="2">In the central section; belongs to the CRISPR-associated helicase Cas3 family.</text>
</comment>
<dbReference type="Proteomes" id="UP000011765">
    <property type="component" value="Chromosome"/>
</dbReference>
<accession>M1E5S1</accession>
<feature type="domain" description="HD Cas3-type" evidence="11">
    <location>
        <begin position="13"/>
        <end position="216"/>
    </location>
</feature>
<evidence type="ECO:0000259" key="10">
    <source>
        <dbReference type="PROSITE" id="PS51192"/>
    </source>
</evidence>
<keyword evidence="3" id="KW-0540">Nuclease</keyword>
<sequence length="783" mass="91423">MKAVKTLSSSELFSHPGRLLEDHLISVADFIETFLDEKPKDLVEELKDLAIIVALTHDIGKATSYFQEYISSENNKIKLKNIETRHSLFSSICSFYLAKDILKDNILAIFAYIVVKRHHSNLIDILDELSIDEKELKVLNKQIDSIDDKKFSILCEKIKVRGLNRLLTKHVLYDWFNNFEKELSSLRPKIRRLNSDPRNYIKLNFLFSLLIDADKSDVVIGNLDSFTKRNNINPNAVDVFLKGRNFLPSPINDLRMKAYNEVVGKIESFNIQDKLYMINLPTGMGKTLISFSFALKLKKVLRENNIFSRIVYSLPFLSIIDQNSKVFEDVLQKNNVETSSNIILKHHHLSELYYKVDYTEFETNEAKILIEGWNSEIIITTFVQLFHTIFSNKNASLRKFHRFSNSIIILDEIQALPLKYWNVITNLFLSLTEELNIYLIISTATKPLIFNDQRVINLVDKKFYFNSLDRITIVPNITQKITLEKMKQKINFDLEKSILFIFNTISSAKKFYYLIKDVPNKTFLSSHILPEDRQNRINDIKRGKYQIVVSTQLVEAGVDVDFNLVVRDFAPIDSINQSSGRCNRNALNKGKVRIYYLKDDNTGKSYASYIYDPVLLDISEKILQEYKELKEANFLEVLDKYFSLIKEKKTQIESDKIFESMCKLKYDCGDNNDRCISVSNFHLIEEDYPREDIFIELNSEAEKIWLEYSELIKIEDRFLKKQKFEEIKSNFYKYVISVPSLHQNASNLPSIVNGFRYVCNAMLDTYYDRETGFILDSNNFMFV</sequence>
<evidence type="ECO:0000256" key="9">
    <source>
        <dbReference type="ARBA" id="ARBA00023118"/>
    </source>
</evidence>
<dbReference type="eggNOG" id="COG2254">
    <property type="taxonomic scope" value="Bacteria"/>
</dbReference>
<dbReference type="SUPFAM" id="SSF52540">
    <property type="entry name" value="P-loop containing nucleoside triphosphate hydrolases"/>
    <property type="match status" value="1"/>
</dbReference>
<dbReference type="GO" id="GO:0043138">
    <property type="term" value="F:3'-5' DNA helicase activity"/>
    <property type="evidence" value="ECO:0007669"/>
    <property type="project" value="TreeGrafter"/>
</dbReference>
<dbReference type="CDD" id="cd09641">
    <property type="entry name" value="Cas3''_I"/>
    <property type="match status" value="1"/>
</dbReference>
<gene>
    <name evidence="12" type="ORF">Thena_0818</name>
</gene>
<keyword evidence="7" id="KW-0347">Helicase</keyword>
<dbReference type="InterPro" id="IPR027417">
    <property type="entry name" value="P-loop_NTPase"/>
</dbReference>
<dbReference type="Pfam" id="PF22590">
    <property type="entry name" value="Cas3-like_C_2"/>
    <property type="match status" value="1"/>
</dbReference>
<reference evidence="12 13" key="1">
    <citation type="submission" date="2011-04" db="EMBL/GenBank/DDBJ databases">
        <title>The complete genome of Thermodesulfobium narugense DSM 14796.</title>
        <authorList>
            <consortium name="US DOE Joint Genome Institute (JGI-PGF)"/>
            <person name="Lucas S."/>
            <person name="Han J."/>
            <person name="Lapidus A."/>
            <person name="Bruce D."/>
            <person name="Goodwin L."/>
            <person name="Pitluck S."/>
            <person name="Peters L."/>
            <person name="Kyrpides N."/>
            <person name="Mavromatis K."/>
            <person name="Pagani I."/>
            <person name="Ivanova N."/>
            <person name="Ovchinnikova G."/>
            <person name="Zhang X."/>
            <person name="Saunders L."/>
            <person name="Detter J.C."/>
            <person name="Tapia R."/>
            <person name="Han C."/>
            <person name="Land M."/>
            <person name="Hauser L."/>
            <person name="Markowitz V."/>
            <person name="Cheng J.-F."/>
            <person name="Hugenholtz P."/>
            <person name="Woyke T."/>
            <person name="Wu D."/>
            <person name="Spring S."/>
            <person name="Schroeder M."/>
            <person name="Brambilla E."/>
            <person name="Klenk H.-P."/>
            <person name="Eisen J.A."/>
        </authorList>
    </citation>
    <scope>NUCLEOTIDE SEQUENCE [LARGE SCALE GENOMIC DNA]</scope>
    <source>
        <strain evidence="12 13">DSM 14796</strain>
    </source>
</reference>
<dbReference type="STRING" id="747365.Thena_0818"/>
<dbReference type="SMART" id="SM00487">
    <property type="entry name" value="DEXDc"/>
    <property type="match status" value="1"/>
</dbReference>
<dbReference type="KEGG" id="tnr:Thena_0818"/>
<evidence type="ECO:0000313" key="13">
    <source>
        <dbReference type="Proteomes" id="UP000011765"/>
    </source>
</evidence>
<dbReference type="CDD" id="cd17930">
    <property type="entry name" value="DEXHc_cas3"/>
    <property type="match status" value="1"/>
</dbReference>
<dbReference type="GO" id="GO:0036297">
    <property type="term" value="P:interstrand cross-link repair"/>
    <property type="evidence" value="ECO:0007669"/>
    <property type="project" value="TreeGrafter"/>
</dbReference>
<dbReference type="PANTHER" id="PTHR47957:SF3">
    <property type="entry name" value="ATP-DEPENDENT HELICASE HRQ1"/>
    <property type="match status" value="1"/>
</dbReference>
<dbReference type="OrthoDB" id="9810236at2"/>
<dbReference type="PROSITE" id="PS51643">
    <property type="entry name" value="HD_CAS3"/>
    <property type="match status" value="1"/>
</dbReference>
<dbReference type="GO" id="GO:0003677">
    <property type="term" value="F:DNA binding"/>
    <property type="evidence" value="ECO:0007669"/>
    <property type="project" value="InterPro"/>
</dbReference>
<name>M1E5S1_9BACT</name>
<evidence type="ECO:0000313" key="12">
    <source>
        <dbReference type="EMBL" id="AEE14451.1"/>
    </source>
</evidence>
<keyword evidence="6" id="KW-0378">Hydrolase</keyword>
<evidence type="ECO:0000256" key="5">
    <source>
        <dbReference type="ARBA" id="ARBA00022741"/>
    </source>
</evidence>
<dbReference type="eggNOG" id="COG1203">
    <property type="taxonomic scope" value="Bacteria"/>
</dbReference>
<dbReference type="InterPro" id="IPR006483">
    <property type="entry name" value="CRISPR-assoc_Cas3_HD"/>
</dbReference>
<dbReference type="GO" id="GO:0016787">
    <property type="term" value="F:hydrolase activity"/>
    <property type="evidence" value="ECO:0007669"/>
    <property type="project" value="UniProtKB-KW"/>
</dbReference>
<dbReference type="EMBL" id="CP002690">
    <property type="protein sequence ID" value="AEE14451.1"/>
    <property type="molecule type" value="Genomic_DNA"/>
</dbReference>
<feature type="domain" description="Helicase ATP-binding" evidence="10">
    <location>
        <begin position="267"/>
        <end position="451"/>
    </location>
</feature>
<dbReference type="SMART" id="SM00490">
    <property type="entry name" value="HELICc"/>
    <property type="match status" value="1"/>
</dbReference>
<comment type="similarity">
    <text evidence="1">In the N-terminal section; belongs to the CRISPR-associated nuclease Cas3-HD family.</text>
</comment>
<dbReference type="InterPro" id="IPR038257">
    <property type="entry name" value="CRISPR-assoc_Cas3_HD_sf"/>
</dbReference>
<keyword evidence="5" id="KW-0547">Nucleotide-binding</keyword>
<dbReference type="Pfam" id="PF04851">
    <property type="entry name" value="ResIII"/>
    <property type="match status" value="1"/>
</dbReference>
<dbReference type="NCBIfam" id="TIGR01596">
    <property type="entry name" value="cas3_HD"/>
    <property type="match status" value="1"/>
</dbReference>
<dbReference type="HOGENOM" id="CLU_010123_1_1_9"/>
<dbReference type="GO" id="GO:0005524">
    <property type="term" value="F:ATP binding"/>
    <property type="evidence" value="ECO:0007669"/>
    <property type="project" value="UniProtKB-KW"/>
</dbReference>
<evidence type="ECO:0000256" key="8">
    <source>
        <dbReference type="ARBA" id="ARBA00022840"/>
    </source>
</evidence>
<keyword evidence="4" id="KW-0479">Metal-binding</keyword>
<keyword evidence="8" id="KW-0067">ATP-binding</keyword>
<dbReference type="InterPro" id="IPR006474">
    <property type="entry name" value="Helicase_Cas3_CRISPR-ass_core"/>
</dbReference>
<evidence type="ECO:0000256" key="4">
    <source>
        <dbReference type="ARBA" id="ARBA00022723"/>
    </source>
</evidence>
<dbReference type="AlphaFoldDB" id="M1E5S1"/>
<evidence type="ECO:0000256" key="6">
    <source>
        <dbReference type="ARBA" id="ARBA00022801"/>
    </source>
</evidence>
<dbReference type="GO" id="GO:0006289">
    <property type="term" value="P:nucleotide-excision repair"/>
    <property type="evidence" value="ECO:0007669"/>
    <property type="project" value="TreeGrafter"/>
</dbReference>
<dbReference type="Gene3D" id="3.40.50.300">
    <property type="entry name" value="P-loop containing nucleotide triphosphate hydrolases"/>
    <property type="match status" value="2"/>
</dbReference>
<dbReference type="InterPro" id="IPR001650">
    <property type="entry name" value="Helicase_C-like"/>
</dbReference>
<dbReference type="GO" id="GO:0051607">
    <property type="term" value="P:defense response to virus"/>
    <property type="evidence" value="ECO:0007669"/>
    <property type="project" value="UniProtKB-KW"/>
</dbReference>
<dbReference type="NCBIfam" id="TIGR01587">
    <property type="entry name" value="cas3_core"/>
    <property type="match status" value="1"/>
</dbReference>
<organism evidence="12 13">
    <name type="scientific">Thermodesulfobium narugense DSM 14796</name>
    <dbReference type="NCBI Taxonomy" id="747365"/>
    <lineage>
        <taxon>Bacteria</taxon>
        <taxon>Pseudomonadati</taxon>
        <taxon>Thermodesulfobiota</taxon>
        <taxon>Thermodesulfobiia</taxon>
        <taxon>Thermodesulfobiales</taxon>
        <taxon>Thermodesulfobiaceae</taxon>
        <taxon>Thermodesulfobium</taxon>
    </lineage>
</organism>
<dbReference type="GO" id="GO:0046872">
    <property type="term" value="F:metal ion binding"/>
    <property type="evidence" value="ECO:0007669"/>
    <property type="project" value="UniProtKB-KW"/>
</dbReference>
<evidence type="ECO:0000256" key="7">
    <source>
        <dbReference type="ARBA" id="ARBA00022806"/>
    </source>
</evidence>
<evidence type="ECO:0000256" key="3">
    <source>
        <dbReference type="ARBA" id="ARBA00022722"/>
    </source>
</evidence>
<dbReference type="PROSITE" id="PS51192">
    <property type="entry name" value="HELICASE_ATP_BIND_1"/>
    <property type="match status" value="1"/>
</dbReference>
<proteinExistence type="inferred from homology"/>
<dbReference type="GO" id="GO:0004518">
    <property type="term" value="F:nuclease activity"/>
    <property type="evidence" value="ECO:0007669"/>
    <property type="project" value="UniProtKB-KW"/>
</dbReference>
<dbReference type="Gene3D" id="1.10.3210.30">
    <property type="match status" value="1"/>
</dbReference>
<keyword evidence="13" id="KW-1185">Reference proteome</keyword>
<protein>
    <submittedName>
        <fullName evidence="12">CRISPR-associated HD domain protein</fullName>
    </submittedName>
</protein>
<dbReference type="InterPro" id="IPR054712">
    <property type="entry name" value="Cas3-like_dom"/>
</dbReference>
<dbReference type="InterPro" id="IPR006935">
    <property type="entry name" value="Helicase/UvrB_N"/>
</dbReference>
<evidence type="ECO:0000256" key="1">
    <source>
        <dbReference type="ARBA" id="ARBA00006847"/>
    </source>
</evidence>
<dbReference type="InterPro" id="IPR014001">
    <property type="entry name" value="Helicase_ATP-bd"/>
</dbReference>
<evidence type="ECO:0000256" key="2">
    <source>
        <dbReference type="ARBA" id="ARBA00009046"/>
    </source>
</evidence>